<dbReference type="NCBIfam" id="TIGR01312">
    <property type="entry name" value="XylB"/>
    <property type="match status" value="1"/>
</dbReference>
<dbReference type="PANTHER" id="PTHR43095">
    <property type="entry name" value="SUGAR KINASE"/>
    <property type="match status" value="1"/>
</dbReference>
<sequence>MKYYIGIDIGTSSVKVTLIDKNGRITKETSREYDIEEPKPGWKQIDPEVWMRGTDEAMVQLLEGCDPQEVDAIGVTGQMHTVVFLDENGVSIRPALMWNDTRTKDMVSNLKEKILKLPKASHIANIISTGSPAVNLLWLKENEPDSFHRMKKFLIGPDYIVYRLTGTMQTDYCEASTSSLCDLTTGKWSPEIRRLLDFPESIYPEIRGTAAAAGTVLEKWSRKYGFHKNVKVIVGTGDNPAAAIATGCFSGKYPVLSLGTSGVLMVPKDKIDFKAKGKNILFSMDGEEISILVQGVIQSTGSSLGWWVKQVLKTDDFAEETEAEDTEHLGESPLIFYPHLAGDKTIYADPNLRGMFIGLGTDTTRKEMTLAVMEGICLAARQLSEVMCLTKEELKGLKVTGGGSKNQVWMQMLADVLGTEVQQMESGAGAGYGIALAAAGSQGEISMEQILHHTIKIKKTFSPRAYNQGLYEGKYQKYKKIYRCYQEIMSEE</sequence>
<evidence type="ECO:0000259" key="11">
    <source>
        <dbReference type="Pfam" id="PF02782"/>
    </source>
</evidence>
<evidence type="ECO:0000313" key="12">
    <source>
        <dbReference type="EMBL" id="HIX66915.1"/>
    </source>
</evidence>
<dbReference type="GO" id="GO:0042732">
    <property type="term" value="P:D-xylose metabolic process"/>
    <property type="evidence" value="ECO:0007669"/>
    <property type="project" value="UniProtKB-KW"/>
</dbReference>
<dbReference type="PIRSF" id="PIRSF000538">
    <property type="entry name" value="GlpK"/>
    <property type="match status" value="1"/>
</dbReference>
<evidence type="ECO:0000256" key="9">
    <source>
        <dbReference type="RuleBase" id="RU364073"/>
    </source>
</evidence>
<keyword evidence="4 9" id="KW-0547">Nucleotide-binding</keyword>
<protein>
    <recommendedName>
        <fullName evidence="9">Xylulose kinase</fullName>
        <shortName evidence="9">Xylulokinase</shortName>
        <ecNumber evidence="9">2.7.1.17</ecNumber>
    </recommendedName>
</protein>
<keyword evidence="3 8" id="KW-0808">Transferase</keyword>
<dbReference type="InterPro" id="IPR043129">
    <property type="entry name" value="ATPase_NBD"/>
</dbReference>
<dbReference type="GO" id="GO:0004856">
    <property type="term" value="F:D-xylulokinase activity"/>
    <property type="evidence" value="ECO:0007669"/>
    <property type="project" value="UniProtKB-EC"/>
</dbReference>
<reference evidence="12" key="1">
    <citation type="journal article" date="2021" name="PeerJ">
        <title>Extensive microbial diversity within the chicken gut microbiome revealed by metagenomics and culture.</title>
        <authorList>
            <person name="Gilroy R."/>
            <person name="Ravi A."/>
            <person name="Getino M."/>
            <person name="Pursley I."/>
            <person name="Horton D.L."/>
            <person name="Alikhan N.F."/>
            <person name="Baker D."/>
            <person name="Gharbi K."/>
            <person name="Hall N."/>
            <person name="Watson M."/>
            <person name="Adriaenssens E.M."/>
            <person name="Foster-Nyarko E."/>
            <person name="Jarju S."/>
            <person name="Secka A."/>
            <person name="Antonio M."/>
            <person name="Oren A."/>
            <person name="Chaudhuri R.R."/>
            <person name="La Ragione R."/>
            <person name="Hildebrand F."/>
            <person name="Pallen M.J."/>
        </authorList>
    </citation>
    <scope>NUCLEOTIDE SEQUENCE</scope>
    <source>
        <strain evidence="12">CHK191-13928</strain>
    </source>
</reference>
<reference evidence="12" key="2">
    <citation type="submission" date="2021-04" db="EMBL/GenBank/DDBJ databases">
        <authorList>
            <person name="Gilroy R."/>
        </authorList>
    </citation>
    <scope>NUCLEOTIDE SEQUENCE</scope>
    <source>
        <strain evidence="12">CHK191-13928</strain>
    </source>
</reference>
<evidence type="ECO:0000256" key="6">
    <source>
        <dbReference type="ARBA" id="ARBA00022840"/>
    </source>
</evidence>
<dbReference type="GO" id="GO:0005997">
    <property type="term" value="P:xylulose metabolic process"/>
    <property type="evidence" value="ECO:0007669"/>
    <property type="project" value="InterPro"/>
</dbReference>
<evidence type="ECO:0000256" key="4">
    <source>
        <dbReference type="ARBA" id="ARBA00022741"/>
    </source>
</evidence>
<dbReference type="InterPro" id="IPR000577">
    <property type="entry name" value="Carb_kinase_FGGY"/>
</dbReference>
<evidence type="ECO:0000256" key="1">
    <source>
        <dbReference type="ARBA" id="ARBA00009156"/>
    </source>
</evidence>
<dbReference type="SUPFAM" id="SSF53067">
    <property type="entry name" value="Actin-like ATPase domain"/>
    <property type="match status" value="2"/>
</dbReference>
<feature type="domain" description="Carbohydrate kinase FGGY N-terminal" evidence="10">
    <location>
        <begin position="3"/>
        <end position="244"/>
    </location>
</feature>
<evidence type="ECO:0000256" key="8">
    <source>
        <dbReference type="RuleBase" id="RU003733"/>
    </source>
</evidence>
<dbReference type="GO" id="GO:0005524">
    <property type="term" value="F:ATP binding"/>
    <property type="evidence" value="ECO:0007669"/>
    <property type="project" value="UniProtKB-KW"/>
</dbReference>
<feature type="domain" description="Carbohydrate kinase FGGY C-terminal" evidence="11">
    <location>
        <begin position="256"/>
        <end position="439"/>
    </location>
</feature>
<evidence type="ECO:0000256" key="3">
    <source>
        <dbReference type="ARBA" id="ARBA00022679"/>
    </source>
</evidence>
<keyword evidence="7 9" id="KW-0119">Carbohydrate metabolism</keyword>
<dbReference type="InterPro" id="IPR018483">
    <property type="entry name" value="Carb_kinase_FGGY_CS"/>
</dbReference>
<organism evidence="12 13">
    <name type="scientific">Candidatus Anaerostipes excrementavium</name>
    <dbReference type="NCBI Taxonomy" id="2838463"/>
    <lineage>
        <taxon>Bacteria</taxon>
        <taxon>Bacillati</taxon>
        <taxon>Bacillota</taxon>
        <taxon>Clostridia</taxon>
        <taxon>Lachnospirales</taxon>
        <taxon>Lachnospiraceae</taxon>
        <taxon>Anaerostipes</taxon>
    </lineage>
</organism>
<evidence type="ECO:0000259" key="10">
    <source>
        <dbReference type="Pfam" id="PF00370"/>
    </source>
</evidence>
<dbReference type="Pfam" id="PF02782">
    <property type="entry name" value="FGGY_C"/>
    <property type="match status" value="1"/>
</dbReference>
<dbReference type="InterPro" id="IPR018485">
    <property type="entry name" value="FGGY_C"/>
</dbReference>
<accession>A0A9D1WU88</accession>
<dbReference type="EMBL" id="DXEM01000006">
    <property type="protein sequence ID" value="HIX66915.1"/>
    <property type="molecule type" value="Genomic_DNA"/>
</dbReference>
<dbReference type="InterPro" id="IPR050406">
    <property type="entry name" value="FGGY_Carb_Kinase"/>
</dbReference>
<dbReference type="CDD" id="cd07808">
    <property type="entry name" value="ASKHA_NBD_FGGY_EcXK-like"/>
    <property type="match status" value="1"/>
</dbReference>
<evidence type="ECO:0000256" key="7">
    <source>
        <dbReference type="ARBA" id="ARBA00023277"/>
    </source>
</evidence>
<gene>
    <name evidence="9 12" type="primary">xylB</name>
    <name evidence="12" type="ORF">H9735_02165</name>
</gene>
<keyword evidence="5 8" id="KW-0418">Kinase</keyword>
<comment type="similarity">
    <text evidence="1 8">Belongs to the FGGY kinase family.</text>
</comment>
<dbReference type="Proteomes" id="UP000886721">
    <property type="component" value="Unassembled WGS sequence"/>
</dbReference>
<dbReference type="EC" id="2.7.1.17" evidence="9"/>
<name>A0A9D1WU88_9FIRM</name>
<keyword evidence="2 9" id="KW-0859">Xylose metabolism</keyword>
<dbReference type="Gene3D" id="3.30.420.40">
    <property type="match status" value="2"/>
</dbReference>
<dbReference type="AlphaFoldDB" id="A0A9D1WU88"/>
<dbReference type="Pfam" id="PF00370">
    <property type="entry name" value="FGGY_N"/>
    <property type="match status" value="1"/>
</dbReference>
<comment type="caution">
    <text evidence="12">The sequence shown here is derived from an EMBL/GenBank/DDBJ whole genome shotgun (WGS) entry which is preliminary data.</text>
</comment>
<proteinExistence type="inferred from homology"/>
<evidence type="ECO:0000256" key="2">
    <source>
        <dbReference type="ARBA" id="ARBA00022629"/>
    </source>
</evidence>
<dbReference type="PROSITE" id="PS00445">
    <property type="entry name" value="FGGY_KINASES_2"/>
    <property type="match status" value="1"/>
</dbReference>
<keyword evidence="6 9" id="KW-0067">ATP-binding</keyword>
<dbReference type="InterPro" id="IPR018484">
    <property type="entry name" value="FGGY_N"/>
</dbReference>
<evidence type="ECO:0000313" key="13">
    <source>
        <dbReference type="Proteomes" id="UP000886721"/>
    </source>
</evidence>
<dbReference type="InterPro" id="IPR006000">
    <property type="entry name" value="Xylulokinase"/>
</dbReference>
<comment type="catalytic activity">
    <reaction evidence="9">
        <text>D-xylulose + ATP = D-xylulose 5-phosphate + ADP + H(+)</text>
        <dbReference type="Rhea" id="RHEA:10964"/>
        <dbReference type="ChEBI" id="CHEBI:15378"/>
        <dbReference type="ChEBI" id="CHEBI:17140"/>
        <dbReference type="ChEBI" id="CHEBI:30616"/>
        <dbReference type="ChEBI" id="CHEBI:57737"/>
        <dbReference type="ChEBI" id="CHEBI:456216"/>
        <dbReference type="EC" id="2.7.1.17"/>
    </reaction>
</comment>
<evidence type="ECO:0000256" key="5">
    <source>
        <dbReference type="ARBA" id="ARBA00022777"/>
    </source>
</evidence>
<dbReference type="PANTHER" id="PTHR43095:SF5">
    <property type="entry name" value="XYLULOSE KINASE"/>
    <property type="match status" value="1"/>
</dbReference>